<gene>
    <name evidence="7" type="ORF">A2Z42_01320</name>
</gene>
<dbReference type="EMBL" id="MHCU01000005">
    <property type="protein sequence ID" value="OGY28298.1"/>
    <property type="molecule type" value="Genomic_DNA"/>
</dbReference>
<evidence type="ECO:0000256" key="2">
    <source>
        <dbReference type="ARBA" id="ARBA00022448"/>
    </source>
</evidence>
<reference evidence="7 8" key="1">
    <citation type="journal article" date="2016" name="Nat. Commun.">
        <title>Thousands of microbial genomes shed light on interconnected biogeochemical processes in an aquifer system.</title>
        <authorList>
            <person name="Anantharaman K."/>
            <person name="Brown C.T."/>
            <person name="Hug L.A."/>
            <person name="Sharon I."/>
            <person name="Castelle C.J."/>
            <person name="Probst A.J."/>
            <person name="Thomas B.C."/>
            <person name="Singh A."/>
            <person name="Wilkins M.J."/>
            <person name="Karaoz U."/>
            <person name="Brodie E.L."/>
            <person name="Williams K.H."/>
            <person name="Hubbard S.S."/>
            <person name="Banfield J.F."/>
        </authorList>
    </citation>
    <scope>NUCLEOTIDE SEQUENCE [LARGE SCALE GENOMIC DNA]</scope>
</reference>
<proteinExistence type="predicted"/>
<keyword evidence="4" id="KW-0406">Ion transport</keyword>
<comment type="caution">
    <text evidence="7">The sequence shown here is derived from an EMBL/GenBank/DDBJ whole genome shotgun (WGS) entry which is preliminary data.</text>
</comment>
<comment type="subcellular location">
    <subcellularLocation>
        <location evidence="1">Membrane</location>
    </subcellularLocation>
</comment>
<evidence type="ECO:0000256" key="3">
    <source>
        <dbReference type="ARBA" id="ARBA00022781"/>
    </source>
</evidence>
<evidence type="ECO:0000256" key="1">
    <source>
        <dbReference type="ARBA" id="ARBA00004370"/>
    </source>
</evidence>
<dbReference type="Proteomes" id="UP000176645">
    <property type="component" value="Unassembled WGS sequence"/>
</dbReference>
<dbReference type="GO" id="GO:0046933">
    <property type="term" value="F:proton-transporting ATP synthase activity, rotational mechanism"/>
    <property type="evidence" value="ECO:0007669"/>
    <property type="project" value="InterPro"/>
</dbReference>
<evidence type="ECO:0000256" key="6">
    <source>
        <dbReference type="ARBA" id="ARBA00023310"/>
    </source>
</evidence>
<evidence type="ECO:0000256" key="4">
    <source>
        <dbReference type="ARBA" id="ARBA00023065"/>
    </source>
</evidence>
<dbReference type="Pfam" id="PF00213">
    <property type="entry name" value="OSCP"/>
    <property type="match status" value="1"/>
</dbReference>
<dbReference type="GO" id="GO:0016020">
    <property type="term" value="C:membrane"/>
    <property type="evidence" value="ECO:0007669"/>
    <property type="project" value="UniProtKB-SubCell"/>
</dbReference>
<protein>
    <submittedName>
        <fullName evidence="7">Uncharacterized protein</fullName>
    </submittedName>
</protein>
<keyword evidence="5" id="KW-0472">Membrane</keyword>
<dbReference type="InterPro" id="IPR000711">
    <property type="entry name" value="ATPase_OSCP/dsu"/>
</dbReference>
<keyword evidence="2" id="KW-0813">Transport</keyword>
<name>A0A1G1WKL5_9BACT</name>
<evidence type="ECO:0000313" key="8">
    <source>
        <dbReference type="Proteomes" id="UP000176645"/>
    </source>
</evidence>
<organism evidence="7 8">
    <name type="scientific">Candidatus Woykebacteria bacterium RBG_19FT_COMBO_43_10</name>
    <dbReference type="NCBI Taxonomy" id="1802598"/>
    <lineage>
        <taxon>Bacteria</taxon>
        <taxon>Candidatus Woykeibacteriota</taxon>
    </lineage>
</organism>
<evidence type="ECO:0000313" key="7">
    <source>
        <dbReference type="EMBL" id="OGY28298.1"/>
    </source>
</evidence>
<evidence type="ECO:0000256" key="5">
    <source>
        <dbReference type="ARBA" id="ARBA00023136"/>
    </source>
</evidence>
<accession>A0A1G1WKL5</accession>
<sequence length="137" mass="15847">MKKNTKENLKIAKQYFKASFSKENLDIRKVRALVGHIKKSSKGNALNILKIYLSLLNKYFQERTVIVESAGDISKNVVEKIRRNFERSEGRKLDIKLKKNPQVLGGLRVTLSDTQWDYSLKGKINQMKEALSDRYSN</sequence>
<dbReference type="AlphaFoldDB" id="A0A1G1WKL5"/>
<keyword evidence="3" id="KW-0375">Hydrogen ion transport</keyword>
<keyword evidence="6" id="KW-0066">ATP synthesis</keyword>